<name>A0ABT0KN46_9GAMM</name>
<evidence type="ECO:0000256" key="1">
    <source>
        <dbReference type="SAM" id="Phobius"/>
    </source>
</evidence>
<keyword evidence="1" id="KW-0812">Transmembrane</keyword>
<evidence type="ECO:0000313" key="3">
    <source>
        <dbReference type="Proteomes" id="UP001202134"/>
    </source>
</evidence>
<comment type="caution">
    <text evidence="2">The sequence shown here is derived from an EMBL/GenBank/DDBJ whole genome shotgun (WGS) entry which is preliminary data.</text>
</comment>
<feature type="transmembrane region" description="Helical" evidence="1">
    <location>
        <begin position="14"/>
        <end position="38"/>
    </location>
</feature>
<protein>
    <recommendedName>
        <fullName evidence="4">RiboL-PSP-HEPN domain-containing protein</fullName>
    </recommendedName>
</protein>
<keyword evidence="3" id="KW-1185">Reference proteome</keyword>
<evidence type="ECO:0008006" key="4">
    <source>
        <dbReference type="Google" id="ProtNLM"/>
    </source>
</evidence>
<accession>A0ABT0KN46</accession>
<dbReference type="RefSeq" id="WP_248955169.1">
    <property type="nucleotide sequence ID" value="NZ_JAKIKU010000003.1"/>
</dbReference>
<evidence type="ECO:0000313" key="2">
    <source>
        <dbReference type="EMBL" id="MCL1044951.1"/>
    </source>
</evidence>
<reference evidence="2 3" key="1">
    <citation type="submission" date="2022-01" db="EMBL/GenBank/DDBJ databases">
        <title>Whole genome-based taxonomy of the Shewanellaceae.</title>
        <authorList>
            <person name="Martin-Rodriguez A.J."/>
        </authorList>
    </citation>
    <scope>NUCLEOTIDE SEQUENCE [LARGE SCALE GENOMIC DNA]</scope>
    <source>
        <strain evidence="2 3">DSM 24955</strain>
    </source>
</reference>
<proteinExistence type="predicted"/>
<keyword evidence="1" id="KW-0472">Membrane</keyword>
<gene>
    <name evidence="2" type="ORF">L2737_06360</name>
</gene>
<keyword evidence="1" id="KW-1133">Transmembrane helix</keyword>
<dbReference type="EMBL" id="JAKIKU010000003">
    <property type="protein sequence ID" value="MCL1044951.1"/>
    <property type="molecule type" value="Genomic_DNA"/>
</dbReference>
<dbReference type="Proteomes" id="UP001202134">
    <property type="component" value="Unassembled WGS sequence"/>
</dbReference>
<organism evidence="2 3">
    <name type="scientific">Shewanella electrodiphila</name>
    <dbReference type="NCBI Taxonomy" id="934143"/>
    <lineage>
        <taxon>Bacteria</taxon>
        <taxon>Pseudomonadati</taxon>
        <taxon>Pseudomonadota</taxon>
        <taxon>Gammaproteobacteria</taxon>
        <taxon>Alteromonadales</taxon>
        <taxon>Shewanellaceae</taxon>
        <taxon>Shewanella</taxon>
    </lineage>
</organism>
<sequence>MDGMQFFIELLDKLIWPAVFIFSIITLQKPLTALIPLAKKLKFKDFEIEFGQKLKAVSKKAEGAFPELEIDKKSVLIASVENLPSSSIIQAWAEVDSAAEGLIKAKIANVSFDSDTRYKDIEEILVTEDLIDTKKGKLFSELRQLRNKVAHAKGYEVGKVEAIQYIELCFVMVDHLNQLKLQS</sequence>